<feature type="domain" description="Mon2/Sec7/BIG1-like dimerisation and cyclophilin-binding" evidence="1">
    <location>
        <begin position="5"/>
        <end position="118"/>
    </location>
</feature>
<gene>
    <name evidence="2" type="ORF">Anas_00312</name>
</gene>
<dbReference type="Proteomes" id="UP000326759">
    <property type="component" value="Unassembled WGS sequence"/>
</dbReference>
<dbReference type="InterPro" id="IPR032629">
    <property type="entry name" value="DCB_dom"/>
</dbReference>
<evidence type="ECO:0000259" key="1">
    <source>
        <dbReference type="Pfam" id="PF16213"/>
    </source>
</evidence>
<dbReference type="EMBL" id="SEYY01001196">
    <property type="protein sequence ID" value="KAB7505568.1"/>
    <property type="molecule type" value="Genomic_DNA"/>
</dbReference>
<feature type="non-terminal residue" evidence="2">
    <location>
        <position position="118"/>
    </location>
</feature>
<reference evidence="2 3" key="1">
    <citation type="journal article" date="2019" name="PLoS Biol.">
        <title>Sex chromosomes control vertical transmission of feminizing Wolbachia symbionts in an isopod.</title>
        <authorList>
            <person name="Becking T."/>
            <person name="Chebbi M.A."/>
            <person name="Giraud I."/>
            <person name="Moumen B."/>
            <person name="Laverre T."/>
            <person name="Caubet Y."/>
            <person name="Peccoud J."/>
            <person name="Gilbert C."/>
            <person name="Cordaux R."/>
        </authorList>
    </citation>
    <scope>NUCLEOTIDE SEQUENCE [LARGE SCALE GENOMIC DNA]</scope>
    <source>
        <strain evidence="2">ANa2</strain>
        <tissue evidence="2">Whole body excluding digestive tract and cuticle</tissue>
    </source>
</reference>
<accession>A0A5N5THI2</accession>
<keyword evidence="3" id="KW-1185">Reference proteome</keyword>
<comment type="caution">
    <text evidence="2">The sequence shown here is derived from an EMBL/GenBank/DDBJ whole genome shotgun (WGS) entry which is preliminary data.</text>
</comment>
<evidence type="ECO:0000313" key="2">
    <source>
        <dbReference type="EMBL" id="KAB7505568.1"/>
    </source>
</evidence>
<sequence length="118" mass="13669">MEELLEQLYKESSSIKHAFIKESSLKAKEILESQANLMKCPPYDLRATCMKPLQEALETKNSRMVTLAISGFHKLLRDNQFYSDYEEPDESKWLPSQLLAVLQTLPTYSEDIQVELLK</sequence>
<proteinExistence type="predicted"/>
<evidence type="ECO:0000313" key="3">
    <source>
        <dbReference type="Proteomes" id="UP000326759"/>
    </source>
</evidence>
<protein>
    <recommendedName>
        <fullName evidence="1">Mon2/Sec7/BIG1-like dimerisation and cyclophilin-binding domain-containing protein</fullName>
    </recommendedName>
</protein>
<name>A0A5N5THI2_9CRUS</name>
<dbReference type="AlphaFoldDB" id="A0A5N5THI2"/>
<organism evidence="2 3">
    <name type="scientific">Armadillidium nasatum</name>
    <dbReference type="NCBI Taxonomy" id="96803"/>
    <lineage>
        <taxon>Eukaryota</taxon>
        <taxon>Metazoa</taxon>
        <taxon>Ecdysozoa</taxon>
        <taxon>Arthropoda</taxon>
        <taxon>Crustacea</taxon>
        <taxon>Multicrustacea</taxon>
        <taxon>Malacostraca</taxon>
        <taxon>Eumalacostraca</taxon>
        <taxon>Peracarida</taxon>
        <taxon>Isopoda</taxon>
        <taxon>Oniscidea</taxon>
        <taxon>Crinocheta</taxon>
        <taxon>Armadillidiidae</taxon>
        <taxon>Armadillidium</taxon>
    </lineage>
</organism>
<dbReference type="Pfam" id="PF16213">
    <property type="entry name" value="DCB"/>
    <property type="match status" value="1"/>
</dbReference>
<dbReference type="OrthoDB" id="6339238at2759"/>